<feature type="region of interest" description="Disordered" evidence="7">
    <location>
        <begin position="224"/>
        <end position="248"/>
    </location>
</feature>
<comment type="caution">
    <text evidence="9">The sequence shown here is derived from an EMBL/GenBank/DDBJ whole genome shotgun (WGS) entry which is preliminary data.</text>
</comment>
<evidence type="ECO:0000256" key="2">
    <source>
        <dbReference type="ARBA" id="ARBA00007531"/>
    </source>
</evidence>
<evidence type="ECO:0000256" key="6">
    <source>
        <dbReference type="ARBA" id="ARBA00023136"/>
    </source>
</evidence>
<feature type="compositionally biased region" description="Low complexity" evidence="7">
    <location>
        <begin position="67"/>
        <end position="90"/>
    </location>
</feature>
<evidence type="ECO:0000256" key="5">
    <source>
        <dbReference type="ARBA" id="ARBA00022989"/>
    </source>
</evidence>
<name>A0ABR6MLM9_MICEC</name>
<proteinExistence type="inferred from homology"/>
<dbReference type="Gene3D" id="2.60.40.2880">
    <property type="entry name" value="MmpS1-5, C-terminal soluble domain"/>
    <property type="match status" value="1"/>
</dbReference>
<evidence type="ECO:0000313" key="9">
    <source>
        <dbReference type="EMBL" id="MBB5116279.1"/>
    </source>
</evidence>
<dbReference type="RefSeq" id="WP_184688551.1">
    <property type="nucleotide sequence ID" value="NZ_JACHJC010000001.1"/>
</dbReference>
<gene>
    <name evidence="9" type="ORF">FHU28_006118</name>
</gene>
<evidence type="ECO:0000256" key="4">
    <source>
        <dbReference type="ARBA" id="ARBA00022692"/>
    </source>
</evidence>
<dbReference type="Proteomes" id="UP000618986">
    <property type="component" value="Unassembled WGS sequence"/>
</dbReference>
<evidence type="ECO:0000313" key="10">
    <source>
        <dbReference type="Proteomes" id="UP000618986"/>
    </source>
</evidence>
<sequence>MSETTPAPEPAPGPVDPTAAPVTPQPSTWTPPDPLAAPQPWTPPEPWSPSSSAPLSAPGGEGRHPDPAGGAEGRPAGDPGRAAPADTPGAGNQGQPGAPGGWPSQPAGPGTPQWPGQPGAPGWPAQPGNPGSSPQPGAYPPGAYPPGPYPPGAYPPGAYPPGPYPPPYAYPGMPPRRSGGGWVVGVVVGIVTVLALIVCGCVGLAFLGSTMDDGTAVGERYEEPIYGEPGDWTDEPTAPPVRPATTPSGGPGKFTVLYEVTASNGEAEVQFYDADANFHQPGAVDAPWRLSFTANDRERVQVIATSVAGGEVTCRITVNGKVVSRNSGRFNIACFGW</sequence>
<feature type="compositionally biased region" description="Gly residues" evidence="7">
    <location>
        <begin position="91"/>
        <end position="100"/>
    </location>
</feature>
<keyword evidence="3" id="KW-1003">Cell membrane</keyword>
<keyword evidence="4 8" id="KW-0812">Transmembrane</keyword>
<comment type="subcellular location">
    <subcellularLocation>
        <location evidence="1">Cell membrane</location>
    </subcellularLocation>
</comment>
<keyword evidence="10" id="KW-1185">Reference proteome</keyword>
<dbReference type="EMBL" id="JACHJC010000001">
    <property type="protein sequence ID" value="MBB5116279.1"/>
    <property type="molecule type" value="Genomic_DNA"/>
</dbReference>
<feature type="region of interest" description="Disordered" evidence="7">
    <location>
        <begin position="1"/>
        <end position="144"/>
    </location>
</feature>
<dbReference type="InterPro" id="IPR008693">
    <property type="entry name" value="MmpS"/>
</dbReference>
<evidence type="ECO:0000256" key="3">
    <source>
        <dbReference type="ARBA" id="ARBA00022475"/>
    </source>
</evidence>
<dbReference type="GeneID" id="300296634"/>
<evidence type="ECO:0000256" key="1">
    <source>
        <dbReference type="ARBA" id="ARBA00004236"/>
    </source>
</evidence>
<feature type="compositionally biased region" description="Low complexity" evidence="7">
    <location>
        <begin position="48"/>
        <end position="58"/>
    </location>
</feature>
<feature type="compositionally biased region" description="Low complexity" evidence="7">
    <location>
        <begin position="101"/>
        <end position="136"/>
    </location>
</feature>
<dbReference type="InterPro" id="IPR038468">
    <property type="entry name" value="MmpS_C"/>
</dbReference>
<reference evidence="9 10" key="1">
    <citation type="submission" date="2020-08" db="EMBL/GenBank/DDBJ databases">
        <title>Sequencing the genomes of 1000 actinobacteria strains.</title>
        <authorList>
            <person name="Klenk H.-P."/>
        </authorList>
    </citation>
    <scope>NUCLEOTIDE SEQUENCE [LARGE SCALE GENOMIC DNA]</scope>
    <source>
        <strain evidence="9 10">DSM 43036</strain>
    </source>
</reference>
<organism evidence="9 10">
    <name type="scientific">Micromonospora echinospora</name>
    <name type="common">Micromonospora purpurea</name>
    <dbReference type="NCBI Taxonomy" id="1877"/>
    <lineage>
        <taxon>Bacteria</taxon>
        <taxon>Bacillati</taxon>
        <taxon>Actinomycetota</taxon>
        <taxon>Actinomycetes</taxon>
        <taxon>Micromonosporales</taxon>
        <taxon>Micromonosporaceae</taxon>
        <taxon>Micromonospora</taxon>
    </lineage>
</organism>
<keyword evidence="6 8" id="KW-0472">Membrane</keyword>
<feature type="compositionally biased region" description="Pro residues" evidence="7">
    <location>
        <begin position="29"/>
        <end position="47"/>
    </location>
</feature>
<dbReference type="Pfam" id="PF05423">
    <property type="entry name" value="Mycobact_memb"/>
    <property type="match status" value="1"/>
</dbReference>
<protein>
    <recommendedName>
        <fullName evidence="11">MmpS family membrane protein</fullName>
    </recommendedName>
</protein>
<feature type="transmembrane region" description="Helical" evidence="8">
    <location>
        <begin position="182"/>
        <end position="207"/>
    </location>
</feature>
<evidence type="ECO:0000256" key="7">
    <source>
        <dbReference type="SAM" id="MobiDB-lite"/>
    </source>
</evidence>
<comment type="similarity">
    <text evidence="2">Belongs to the MmpS family.</text>
</comment>
<evidence type="ECO:0008006" key="11">
    <source>
        <dbReference type="Google" id="ProtNLM"/>
    </source>
</evidence>
<accession>A0ABR6MLM9</accession>
<evidence type="ECO:0000256" key="8">
    <source>
        <dbReference type="SAM" id="Phobius"/>
    </source>
</evidence>
<keyword evidence="5 8" id="KW-1133">Transmembrane helix</keyword>